<proteinExistence type="predicted"/>
<evidence type="ECO:0000256" key="5">
    <source>
        <dbReference type="ARBA" id="ARBA00034247"/>
    </source>
</evidence>
<dbReference type="CDD" id="cd01949">
    <property type="entry name" value="GGDEF"/>
    <property type="match status" value="1"/>
</dbReference>
<keyword evidence="4" id="KW-0547">Nucleotide-binding</keyword>
<dbReference type="Gene3D" id="3.30.70.270">
    <property type="match status" value="1"/>
</dbReference>
<evidence type="ECO:0000313" key="8">
    <source>
        <dbReference type="EMBL" id="MEL0552884.1"/>
    </source>
</evidence>
<protein>
    <recommendedName>
        <fullName evidence="3">diguanylate cyclase</fullName>
        <ecNumber evidence="3">2.7.7.65</ecNumber>
    </recommendedName>
</protein>
<evidence type="ECO:0000256" key="1">
    <source>
        <dbReference type="ARBA" id="ARBA00001946"/>
    </source>
</evidence>
<dbReference type="NCBIfam" id="TIGR00254">
    <property type="entry name" value="GGDEF"/>
    <property type="match status" value="1"/>
</dbReference>
<comment type="caution">
    <text evidence="8">The sequence shown here is derived from an EMBL/GenBank/DDBJ whole genome shotgun (WGS) entry which is preliminary data.</text>
</comment>
<dbReference type="SMART" id="SM00267">
    <property type="entry name" value="GGDEF"/>
    <property type="match status" value="1"/>
</dbReference>
<comment type="cofactor">
    <cofactor evidence="1">
        <name>Mg(2+)</name>
        <dbReference type="ChEBI" id="CHEBI:18420"/>
    </cofactor>
</comment>
<keyword evidence="6" id="KW-0472">Membrane</keyword>
<keyword evidence="8" id="KW-0808">Transferase</keyword>
<keyword evidence="6" id="KW-0812">Transmembrane</keyword>
<evidence type="ECO:0000256" key="6">
    <source>
        <dbReference type="SAM" id="Phobius"/>
    </source>
</evidence>
<feature type="domain" description="GGDEF" evidence="7">
    <location>
        <begin position="387"/>
        <end position="517"/>
    </location>
</feature>
<dbReference type="InterPro" id="IPR029787">
    <property type="entry name" value="Nucleotide_cyclase"/>
</dbReference>
<keyword evidence="9" id="KW-1185">Reference proteome</keyword>
<dbReference type="GO" id="GO:0052621">
    <property type="term" value="F:diguanylate cyclase activity"/>
    <property type="evidence" value="ECO:0007669"/>
    <property type="project" value="UniProtKB-EC"/>
</dbReference>
<dbReference type="PROSITE" id="PS50887">
    <property type="entry name" value="GGDEF"/>
    <property type="match status" value="1"/>
</dbReference>
<organism evidence="8 9">
    <name type="scientific">Raoultella lignicola</name>
    <dbReference type="NCBI Taxonomy" id="3040939"/>
    <lineage>
        <taxon>Bacteria</taxon>
        <taxon>Pseudomonadati</taxon>
        <taxon>Pseudomonadota</taxon>
        <taxon>Gammaproteobacteria</taxon>
        <taxon>Enterobacterales</taxon>
        <taxon>Enterobacteriaceae</taxon>
        <taxon>Klebsiella/Raoultella group</taxon>
        <taxon>Raoultella</taxon>
    </lineage>
</organism>
<feature type="transmembrane region" description="Helical" evidence="6">
    <location>
        <begin position="282"/>
        <end position="302"/>
    </location>
</feature>
<gene>
    <name evidence="8" type="ORF">QFI96_014405</name>
</gene>
<name>A0ABU9FBN9_9ENTR</name>
<dbReference type="InterPro" id="IPR000160">
    <property type="entry name" value="GGDEF_dom"/>
</dbReference>
<dbReference type="EMBL" id="JARXNK020000104">
    <property type="protein sequence ID" value="MEL0552884.1"/>
    <property type="molecule type" value="Genomic_DNA"/>
</dbReference>
<dbReference type="Pfam" id="PF00990">
    <property type="entry name" value="GGDEF"/>
    <property type="match status" value="1"/>
</dbReference>
<dbReference type="PANTHER" id="PTHR45138:SF9">
    <property type="entry name" value="DIGUANYLATE CYCLASE DGCM-RELATED"/>
    <property type="match status" value="1"/>
</dbReference>
<dbReference type="SUPFAM" id="SSF103190">
    <property type="entry name" value="Sensory domain-like"/>
    <property type="match status" value="1"/>
</dbReference>
<dbReference type="RefSeq" id="WP_123753950.1">
    <property type="nucleotide sequence ID" value="NZ_JARXNK020000104.1"/>
</dbReference>
<evidence type="ECO:0000256" key="4">
    <source>
        <dbReference type="ARBA" id="ARBA00023134"/>
    </source>
</evidence>
<dbReference type="Proteomes" id="UP001312893">
    <property type="component" value="Unassembled WGS sequence"/>
</dbReference>
<dbReference type="InterPro" id="IPR050469">
    <property type="entry name" value="Diguanylate_Cyclase"/>
</dbReference>
<dbReference type="PANTHER" id="PTHR45138">
    <property type="entry name" value="REGULATORY COMPONENTS OF SENSORY TRANSDUCTION SYSTEM"/>
    <property type="match status" value="1"/>
</dbReference>
<dbReference type="InterPro" id="IPR029151">
    <property type="entry name" value="Sensor-like_sf"/>
</dbReference>
<dbReference type="EC" id="2.7.7.65" evidence="3"/>
<evidence type="ECO:0000256" key="2">
    <source>
        <dbReference type="ARBA" id="ARBA00004665"/>
    </source>
</evidence>
<accession>A0ABU9FBN9</accession>
<evidence type="ECO:0000256" key="3">
    <source>
        <dbReference type="ARBA" id="ARBA00012528"/>
    </source>
</evidence>
<reference evidence="8 9" key="1">
    <citation type="submission" date="2024-04" db="EMBL/GenBank/DDBJ databases">
        <title>Two novel Raoultella species associated with bleeding cankers of broadleaf hosts, Raoultella scottia sp. nov. and Raoultella lignicola sp. nov.</title>
        <authorList>
            <person name="Brady C.L."/>
        </authorList>
    </citation>
    <scope>NUCLEOTIDE SEQUENCE [LARGE SCALE GENOMIC DNA]</scope>
    <source>
        <strain evidence="8 9">TW_WC1a.1</strain>
    </source>
</reference>
<comment type="catalytic activity">
    <reaction evidence="5">
        <text>2 GTP = 3',3'-c-di-GMP + 2 diphosphate</text>
        <dbReference type="Rhea" id="RHEA:24898"/>
        <dbReference type="ChEBI" id="CHEBI:33019"/>
        <dbReference type="ChEBI" id="CHEBI:37565"/>
        <dbReference type="ChEBI" id="CHEBI:58805"/>
        <dbReference type="EC" id="2.7.7.65"/>
    </reaction>
</comment>
<comment type="pathway">
    <text evidence="2">Purine metabolism; 3',5'-cyclic di-GMP biosynthesis.</text>
</comment>
<sequence length="523" mass="57694">MLRKKLHLRTLMLMLSVGGILLTSLLLLSALTLFQKGNIEDRLLENNLAYARKLADTTDRYLVTAQRELAYSASQIKGLTDTQYLRNEVDRLRLQSGFFNSVVIVNAHAVIAAASPESLGLIGVKLHSNASLKAIAEKKLFISEPFISAAGNYVVFVSQPLFNQAGEYIGFIGGSIYLQKESMLSDILSMHFYDKSTDVSVINNDGKIIFNRDPKLVGGGYQSVPGLQEQVVREQSGHFFGDDKRGGSLVGYASLKQADWKVVISGASESVSRILMQTVVNAFWFTLAIVLLTITVVTLFAARISSPLEKLAEFTQTNDSEATLKKLTHISVWYKEAERLKEALSLHLQTMTRRVNALSDETMTDPLTGLYNRRGFNALIKQLDPSTEQCIIAIDIDHFKTINDRYGHDGGDAVLVTFADTLRRLSTRGQIISRFGGEEFIVLLPETAVAEAAVVAEHIRAAIENADFPHGEKVTISLGVAGFNDNGNDVYAVLRKADLALYEAKRKGRNTVVVSQAQRLFDV</sequence>
<keyword evidence="4" id="KW-0342">GTP-binding</keyword>
<dbReference type="CDD" id="cd18773">
    <property type="entry name" value="PDC1_HK_sensor"/>
    <property type="match status" value="1"/>
</dbReference>
<dbReference type="SUPFAM" id="SSF55073">
    <property type="entry name" value="Nucleotide cyclase"/>
    <property type="match status" value="1"/>
</dbReference>
<dbReference type="Gene3D" id="3.30.450.20">
    <property type="entry name" value="PAS domain"/>
    <property type="match status" value="1"/>
</dbReference>
<evidence type="ECO:0000259" key="7">
    <source>
        <dbReference type="PROSITE" id="PS50887"/>
    </source>
</evidence>
<keyword evidence="8" id="KW-0548">Nucleotidyltransferase</keyword>
<dbReference type="InterPro" id="IPR043128">
    <property type="entry name" value="Rev_trsase/Diguanyl_cyclase"/>
</dbReference>
<keyword evidence="6" id="KW-1133">Transmembrane helix</keyword>
<evidence type="ECO:0000313" key="9">
    <source>
        <dbReference type="Proteomes" id="UP001312893"/>
    </source>
</evidence>